<comment type="similarity">
    <text evidence="5 7 9">Belongs to the PTH family.</text>
</comment>
<dbReference type="InterPro" id="IPR001328">
    <property type="entry name" value="Pept_tRNA_hydro"/>
</dbReference>
<protein>
    <recommendedName>
        <fullName evidence="6 7">Peptidyl-tRNA hydrolase</fullName>
        <shortName evidence="7">Pth</shortName>
        <ecNumber evidence="1 7">3.1.1.29</ecNumber>
    </recommendedName>
</protein>
<evidence type="ECO:0000256" key="9">
    <source>
        <dbReference type="RuleBase" id="RU004320"/>
    </source>
</evidence>
<evidence type="ECO:0000256" key="6">
    <source>
        <dbReference type="ARBA" id="ARBA00050038"/>
    </source>
</evidence>
<evidence type="ECO:0000313" key="10">
    <source>
        <dbReference type="EMBL" id="MCF4143371.1"/>
    </source>
</evidence>
<dbReference type="RefSeq" id="WP_236100072.1">
    <property type="nucleotide sequence ID" value="NZ_JAKGUD010000014.1"/>
</dbReference>
<reference evidence="10 11" key="1">
    <citation type="submission" date="2022-01" db="EMBL/GenBank/DDBJ databases">
        <title>Dethiosulfovibrio faecalis sp. nov., a novel proteolytic, non-sulfur-reducing bacterium isolated from a marine aquaculture solid waste bioreactor.</title>
        <authorList>
            <person name="Grabowski S."/>
            <person name="Apolinario E."/>
            <person name="Schneider N."/>
            <person name="Marshall C.W."/>
            <person name="Sowers K.R."/>
        </authorList>
    </citation>
    <scope>NUCLEOTIDE SEQUENCE [LARGE SCALE GENOMIC DNA]</scope>
    <source>
        <strain evidence="10 11">DSM 12537</strain>
    </source>
</reference>
<gene>
    <name evidence="7 10" type="primary">pth</name>
    <name evidence="10" type="ORF">L2W38_11165</name>
</gene>
<keyword evidence="7" id="KW-0963">Cytoplasm</keyword>
<dbReference type="Pfam" id="PF01195">
    <property type="entry name" value="Pept_tRNA_hydro"/>
    <property type="match status" value="1"/>
</dbReference>
<feature type="binding site" evidence="7">
    <location>
        <position position="65"/>
    </location>
    <ligand>
        <name>tRNA</name>
        <dbReference type="ChEBI" id="CHEBI:17843"/>
    </ligand>
</feature>
<evidence type="ECO:0000256" key="1">
    <source>
        <dbReference type="ARBA" id="ARBA00013260"/>
    </source>
</evidence>
<keyword evidence="2 7" id="KW-0820">tRNA-binding</keyword>
<evidence type="ECO:0000256" key="4">
    <source>
        <dbReference type="ARBA" id="ARBA00022884"/>
    </source>
</evidence>
<feature type="binding site" evidence="7">
    <location>
        <position position="67"/>
    </location>
    <ligand>
        <name>tRNA</name>
        <dbReference type="ChEBI" id="CHEBI:17843"/>
    </ligand>
</feature>
<name>A0ABS9ET27_9BACT</name>
<feature type="binding site" evidence="7">
    <location>
        <position position="113"/>
    </location>
    <ligand>
        <name>tRNA</name>
        <dbReference type="ChEBI" id="CHEBI:17843"/>
    </ligand>
</feature>
<dbReference type="InterPro" id="IPR036416">
    <property type="entry name" value="Pept_tRNA_hydro_sf"/>
</dbReference>
<keyword evidence="11" id="KW-1185">Reference proteome</keyword>
<dbReference type="EMBL" id="JAKGUD010000014">
    <property type="protein sequence ID" value="MCF4143371.1"/>
    <property type="molecule type" value="Genomic_DNA"/>
</dbReference>
<dbReference type="Gene3D" id="3.40.50.1470">
    <property type="entry name" value="Peptidyl-tRNA hydrolase"/>
    <property type="match status" value="1"/>
</dbReference>
<keyword evidence="3 7" id="KW-0378">Hydrolase</keyword>
<dbReference type="NCBIfam" id="TIGR00447">
    <property type="entry name" value="pth"/>
    <property type="match status" value="1"/>
</dbReference>
<evidence type="ECO:0000313" key="11">
    <source>
        <dbReference type="Proteomes" id="UP001200430"/>
    </source>
</evidence>
<feature type="active site" description="Proton acceptor" evidence="7">
    <location>
        <position position="19"/>
    </location>
</feature>
<evidence type="ECO:0000256" key="2">
    <source>
        <dbReference type="ARBA" id="ARBA00022555"/>
    </source>
</evidence>
<accession>A0ABS9ET27</accession>
<dbReference type="PANTHER" id="PTHR17224">
    <property type="entry name" value="PEPTIDYL-TRNA HYDROLASE"/>
    <property type="match status" value="1"/>
</dbReference>
<evidence type="ECO:0000256" key="7">
    <source>
        <dbReference type="HAMAP-Rule" id="MF_00083"/>
    </source>
</evidence>
<dbReference type="PROSITE" id="PS01196">
    <property type="entry name" value="PEPT_TRNA_HYDROL_2"/>
    <property type="match status" value="1"/>
</dbReference>
<comment type="catalytic activity">
    <reaction evidence="7 8">
        <text>an N-acyl-L-alpha-aminoacyl-tRNA + H2O = an N-acyl-L-amino acid + a tRNA + H(+)</text>
        <dbReference type="Rhea" id="RHEA:54448"/>
        <dbReference type="Rhea" id="RHEA-COMP:10123"/>
        <dbReference type="Rhea" id="RHEA-COMP:13883"/>
        <dbReference type="ChEBI" id="CHEBI:15377"/>
        <dbReference type="ChEBI" id="CHEBI:15378"/>
        <dbReference type="ChEBI" id="CHEBI:59874"/>
        <dbReference type="ChEBI" id="CHEBI:78442"/>
        <dbReference type="ChEBI" id="CHEBI:138191"/>
        <dbReference type="EC" id="3.1.1.29"/>
    </reaction>
</comment>
<keyword evidence="4 7" id="KW-0694">RNA-binding</keyword>
<comment type="subunit">
    <text evidence="7">Monomer.</text>
</comment>
<comment type="function">
    <text evidence="7">Catalyzes the release of premature peptidyl moieties from peptidyl-tRNA molecules trapped in stalled 50S ribosomal subunits, and thus maintains levels of free tRNAs and 50S ribosomes.</text>
</comment>
<dbReference type="GO" id="GO:0004045">
    <property type="term" value="F:peptidyl-tRNA hydrolase activity"/>
    <property type="evidence" value="ECO:0007669"/>
    <property type="project" value="UniProtKB-EC"/>
</dbReference>
<organism evidence="10 11">
    <name type="scientific">Dethiosulfovibrio marinus</name>
    <dbReference type="NCBI Taxonomy" id="133532"/>
    <lineage>
        <taxon>Bacteria</taxon>
        <taxon>Thermotogati</taxon>
        <taxon>Synergistota</taxon>
        <taxon>Synergistia</taxon>
        <taxon>Synergistales</taxon>
        <taxon>Dethiosulfovibrionaceae</taxon>
        <taxon>Dethiosulfovibrio</taxon>
    </lineage>
</organism>
<comment type="subcellular location">
    <subcellularLocation>
        <location evidence="7">Cytoplasm</location>
    </subcellularLocation>
</comment>
<dbReference type="CDD" id="cd00462">
    <property type="entry name" value="PTH"/>
    <property type="match status" value="1"/>
</dbReference>
<feature type="site" description="Discriminates between blocked and unblocked aminoacyl-tRNA" evidence="7">
    <location>
        <position position="9"/>
    </location>
</feature>
<dbReference type="HAMAP" id="MF_00083">
    <property type="entry name" value="Pept_tRNA_hydro_bact"/>
    <property type="match status" value="1"/>
</dbReference>
<dbReference type="InterPro" id="IPR018171">
    <property type="entry name" value="Pept_tRNA_hydro_CS"/>
</dbReference>
<dbReference type="PROSITE" id="PS01195">
    <property type="entry name" value="PEPT_TRNA_HYDROL_1"/>
    <property type="match status" value="1"/>
</dbReference>
<dbReference type="EC" id="3.1.1.29" evidence="1 7"/>
<evidence type="ECO:0000256" key="3">
    <source>
        <dbReference type="ARBA" id="ARBA00022801"/>
    </source>
</evidence>
<comment type="caution">
    <text evidence="10">The sequence shown here is derived from an EMBL/GenBank/DDBJ whole genome shotgun (WGS) entry which is preliminary data.</text>
</comment>
<proteinExistence type="inferred from homology"/>
<dbReference type="PANTHER" id="PTHR17224:SF1">
    <property type="entry name" value="PEPTIDYL-TRNA HYDROLASE"/>
    <property type="match status" value="1"/>
</dbReference>
<sequence length="186" mass="20871">MKLFVGLGNPGLKYGQTRHNVGWMVVDRLVDELVLGAPQEKFKSYVWGPVLMDGERVFLMKPLTYMNASGEAIRDFLRYHPVDLEDILVIYDDVALDVGRIRIRARGSAGGHNGMKSIIACLGFSEIPRLRIGVGPKPDRIPLVDFVLGRFPEDRIPDLLSSLDRACSACRELCSNSLEHVMNRFN</sequence>
<feature type="binding site" evidence="7">
    <location>
        <position position="14"/>
    </location>
    <ligand>
        <name>tRNA</name>
        <dbReference type="ChEBI" id="CHEBI:17843"/>
    </ligand>
</feature>
<dbReference type="Proteomes" id="UP001200430">
    <property type="component" value="Unassembled WGS sequence"/>
</dbReference>
<feature type="site" description="Stabilizes the basic form of H active site to accept a proton" evidence="7">
    <location>
        <position position="92"/>
    </location>
</feature>
<comment type="function">
    <text evidence="7">Hydrolyzes ribosome-free peptidyl-tRNAs (with 1 or more amino acids incorporated), which drop off the ribosome during protein synthesis, or as a result of ribosome stalling.</text>
</comment>
<evidence type="ECO:0000256" key="8">
    <source>
        <dbReference type="RuleBase" id="RU000673"/>
    </source>
</evidence>
<dbReference type="SUPFAM" id="SSF53178">
    <property type="entry name" value="Peptidyl-tRNA hydrolase-like"/>
    <property type="match status" value="1"/>
</dbReference>
<evidence type="ECO:0000256" key="5">
    <source>
        <dbReference type="ARBA" id="ARBA00038063"/>
    </source>
</evidence>